<dbReference type="InterPro" id="IPR011008">
    <property type="entry name" value="Dimeric_a/b-barrel"/>
</dbReference>
<dbReference type="Gene3D" id="3.30.70.100">
    <property type="match status" value="1"/>
</dbReference>
<comment type="caution">
    <text evidence="2">The sequence shown here is derived from an EMBL/GenBank/DDBJ whole genome shotgun (WGS) entry which is preliminary data.</text>
</comment>
<reference evidence="2 3" key="1">
    <citation type="submission" date="2020-08" db="EMBL/GenBank/DDBJ databases">
        <title>Genomic Encyclopedia of Type Strains, Phase III (KMG-III): the genomes of soil and plant-associated and newly described type strains.</title>
        <authorList>
            <person name="Whitman W."/>
        </authorList>
    </citation>
    <scope>NUCLEOTIDE SEQUENCE [LARGE SCALE GENOMIC DNA]</scope>
    <source>
        <strain evidence="2 3">CECT 8234</strain>
    </source>
</reference>
<keyword evidence="2" id="KW-0503">Monooxygenase</keyword>
<dbReference type="InterPro" id="IPR007138">
    <property type="entry name" value="ABM_dom"/>
</dbReference>
<keyword evidence="2" id="KW-0560">Oxidoreductase</keyword>
<proteinExistence type="predicted"/>
<evidence type="ECO:0000313" key="3">
    <source>
        <dbReference type="Proteomes" id="UP000518605"/>
    </source>
</evidence>
<dbReference type="RefSeq" id="WP_183569111.1">
    <property type="nucleotide sequence ID" value="NZ_CBCSLB010000019.1"/>
</dbReference>
<protein>
    <submittedName>
        <fullName evidence="2">Heme-degrading monooxygenase HmoA</fullName>
    </submittedName>
</protein>
<dbReference type="Pfam" id="PF03992">
    <property type="entry name" value="ABM"/>
    <property type="match status" value="1"/>
</dbReference>
<accession>A0A7W5CBZ5</accession>
<organism evidence="2 3">
    <name type="scientific">Paenibacillus endophyticus</name>
    <dbReference type="NCBI Taxonomy" id="1294268"/>
    <lineage>
        <taxon>Bacteria</taxon>
        <taxon>Bacillati</taxon>
        <taxon>Bacillota</taxon>
        <taxon>Bacilli</taxon>
        <taxon>Bacillales</taxon>
        <taxon>Paenibacillaceae</taxon>
        <taxon>Paenibacillus</taxon>
    </lineage>
</organism>
<dbReference type="AlphaFoldDB" id="A0A7W5CBZ5"/>
<name>A0A7W5CBZ5_9BACL</name>
<evidence type="ECO:0000313" key="2">
    <source>
        <dbReference type="EMBL" id="MBB3154922.1"/>
    </source>
</evidence>
<feature type="domain" description="ABM" evidence="1">
    <location>
        <begin position="2"/>
        <end position="92"/>
    </location>
</feature>
<dbReference type="Proteomes" id="UP000518605">
    <property type="component" value="Unassembled WGS sequence"/>
</dbReference>
<gene>
    <name evidence="2" type="ORF">FHS16_005004</name>
</gene>
<sequence length="98" mass="11507">MILEAAVLQVKEGLAEAFERDFNLASAMISSMKGYQGHELQKCIEVSHKYLLLVRWETLEDHTEGFRQSKEYLTWKKYLHHYYDPFPTVEHFANVAIS</sequence>
<keyword evidence="3" id="KW-1185">Reference proteome</keyword>
<evidence type="ECO:0000259" key="1">
    <source>
        <dbReference type="PROSITE" id="PS51725"/>
    </source>
</evidence>
<dbReference type="PROSITE" id="PS51725">
    <property type="entry name" value="ABM"/>
    <property type="match status" value="1"/>
</dbReference>
<dbReference type="GO" id="GO:0004497">
    <property type="term" value="F:monooxygenase activity"/>
    <property type="evidence" value="ECO:0007669"/>
    <property type="project" value="UniProtKB-KW"/>
</dbReference>
<dbReference type="EMBL" id="JACHXW010000019">
    <property type="protein sequence ID" value="MBB3154922.1"/>
    <property type="molecule type" value="Genomic_DNA"/>
</dbReference>
<dbReference type="SUPFAM" id="SSF54909">
    <property type="entry name" value="Dimeric alpha+beta barrel"/>
    <property type="match status" value="1"/>
</dbReference>